<feature type="non-terminal residue" evidence="1">
    <location>
        <position position="1"/>
    </location>
</feature>
<sequence>VVKSHELNFELVPHVSYSPDLAPSDFFFFPNKKKKEGFSHRESKHLNKKQKHKTSKKAVDTLDMHTGHIFRPLAASFSSSSSPICTTCRVQAVFWSCYIVSYTVSGYFRNTIKINSGGLVGAENAAFEKVYRF</sequence>
<dbReference type="GO" id="GO:0003676">
    <property type="term" value="F:nucleic acid binding"/>
    <property type="evidence" value="ECO:0007669"/>
    <property type="project" value="InterPro"/>
</dbReference>
<evidence type="ECO:0008006" key="3">
    <source>
        <dbReference type="Google" id="ProtNLM"/>
    </source>
</evidence>
<dbReference type="AlphaFoldDB" id="A0A195DA03"/>
<gene>
    <name evidence="1" type="ORF">ALC57_18213</name>
</gene>
<organism evidence="1 2">
    <name type="scientific">Trachymyrmex cornetzi</name>
    <dbReference type="NCBI Taxonomy" id="471704"/>
    <lineage>
        <taxon>Eukaryota</taxon>
        <taxon>Metazoa</taxon>
        <taxon>Ecdysozoa</taxon>
        <taxon>Arthropoda</taxon>
        <taxon>Hexapoda</taxon>
        <taxon>Insecta</taxon>
        <taxon>Pterygota</taxon>
        <taxon>Neoptera</taxon>
        <taxon>Endopterygota</taxon>
        <taxon>Hymenoptera</taxon>
        <taxon>Apocrita</taxon>
        <taxon>Aculeata</taxon>
        <taxon>Formicoidea</taxon>
        <taxon>Formicidae</taxon>
        <taxon>Myrmicinae</taxon>
        <taxon>Trachymyrmex</taxon>
    </lineage>
</organism>
<keyword evidence="2" id="KW-1185">Reference proteome</keyword>
<evidence type="ECO:0000313" key="2">
    <source>
        <dbReference type="Proteomes" id="UP000078492"/>
    </source>
</evidence>
<dbReference type="Gene3D" id="3.30.420.10">
    <property type="entry name" value="Ribonuclease H-like superfamily/Ribonuclease H"/>
    <property type="match status" value="1"/>
</dbReference>
<proteinExistence type="predicted"/>
<evidence type="ECO:0000313" key="1">
    <source>
        <dbReference type="EMBL" id="KYN09692.1"/>
    </source>
</evidence>
<name>A0A195DA03_9HYME</name>
<dbReference type="EMBL" id="KQ981082">
    <property type="protein sequence ID" value="KYN09692.1"/>
    <property type="molecule type" value="Genomic_DNA"/>
</dbReference>
<accession>A0A195DA03</accession>
<reference evidence="1 2" key="1">
    <citation type="submission" date="2015-09" db="EMBL/GenBank/DDBJ databases">
        <title>Trachymyrmex cornetzi WGS genome.</title>
        <authorList>
            <person name="Nygaard S."/>
            <person name="Hu H."/>
            <person name="Boomsma J."/>
            <person name="Zhang G."/>
        </authorList>
    </citation>
    <scope>NUCLEOTIDE SEQUENCE [LARGE SCALE GENOMIC DNA]</scope>
    <source>
        <strain evidence="1">Tcor2-1</strain>
        <tissue evidence="1">Whole body</tissue>
    </source>
</reference>
<dbReference type="Proteomes" id="UP000078492">
    <property type="component" value="Unassembled WGS sequence"/>
</dbReference>
<dbReference type="InterPro" id="IPR036397">
    <property type="entry name" value="RNaseH_sf"/>
</dbReference>
<protein>
    <recommendedName>
        <fullName evidence="3">Histone-lysine N-methyltransferase SETMAR</fullName>
    </recommendedName>
</protein>